<dbReference type="Proteomes" id="UP001527202">
    <property type="component" value="Unassembled WGS sequence"/>
</dbReference>
<evidence type="ECO:0000313" key="5">
    <source>
        <dbReference type="Proteomes" id="UP000288943"/>
    </source>
</evidence>
<keyword evidence="6" id="KW-1185">Reference proteome</keyword>
<reference evidence="4 5" key="1">
    <citation type="submission" date="2018-01" db="EMBL/GenBank/DDBJ databases">
        <title>The whole genome sequencing and assembly of Paenibacillus chitinolyticus KCCM 41400 strain.</title>
        <authorList>
            <person name="Kim J.-Y."/>
            <person name="Park M.-K."/>
            <person name="Lee Y.-J."/>
            <person name="Yi H."/>
            <person name="Bahn Y.-S."/>
            <person name="Kim J.F."/>
            <person name="Lee D.-W."/>
        </authorList>
    </citation>
    <scope>NUCLEOTIDE SEQUENCE [LARGE SCALE GENOMIC DNA]</scope>
    <source>
        <strain evidence="4 5">KCCM 41400</strain>
    </source>
</reference>
<dbReference type="EMBL" id="CP026520">
    <property type="protein sequence ID" value="QAV20470.1"/>
    <property type="molecule type" value="Genomic_DNA"/>
</dbReference>
<dbReference type="KEGG" id="pchi:PC41400_23450"/>
<dbReference type="EMBL" id="JAMDMJ010000003">
    <property type="protein sequence ID" value="MCY9594846.1"/>
    <property type="molecule type" value="Genomic_DNA"/>
</dbReference>
<feature type="compositionally biased region" description="Basic and acidic residues" evidence="1">
    <location>
        <begin position="235"/>
        <end position="245"/>
    </location>
</feature>
<evidence type="ECO:0000313" key="3">
    <source>
        <dbReference type="EMBL" id="MCY9594846.1"/>
    </source>
</evidence>
<dbReference type="OrthoDB" id="2381690at2"/>
<feature type="compositionally biased region" description="Polar residues" evidence="1">
    <location>
        <begin position="246"/>
        <end position="261"/>
    </location>
</feature>
<dbReference type="RefSeq" id="WP_042230160.1">
    <property type="nucleotide sequence ID" value="NZ_CP026520.1"/>
</dbReference>
<feature type="compositionally biased region" description="Gly residues" evidence="1">
    <location>
        <begin position="286"/>
        <end position="300"/>
    </location>
</feature>
<feature type="compositionally biased region" description="Polar residues" evidence="1">
    <location>
        <begin position="197"/>
        <end position="208"/>
    </location>
</feature>
<evidence type="ECO:0000313" key="6">
    <source>
        <dbReference type="Proteomes" id="UP001527202"/>
    </source>
</evidence>
<feature type="region of interest" description="Disordered" evidence="1">
    <location>
        <begin position="170"/>
        <end position="331"/>
    </location>
</feature>
<reference evidence="3 6" key="2">
    <citation type="submission" date="2022-05" db="EMBL/GenBank/DDBJ databases">
        <title>Genome Sequencing of Bee-Associated Microbes.</title>
        <authorList>
            <person name="Dunlap C."/>
        </authorList>
    </citation>
    <scope>NUCLEOTIDE SEQUENCE [LARGE SCALE GENOMIC DNA]</scope>
    <source>
        <strain evidence="3 6">NRRL B-23120</strain>
    </source>
</reference>
<organism evidence="4 5">
    <name type="scientific">Paenibacillus chitinolyticus</name>
    <dbReference type="NCBI Taxonomy" id="79263"/>
    <lineage>
        <taxon>Bacteria</taxon>
        <taxon>Bacillati</taxon>
        <taxon>Bacillota</taxon>
        <taxon>Bacilli</taxon>
        <taxon>Bacillales</taxon>
        <taxon>Paenibacillaceae</taxon>
        <taxon>Paenibacillus</taxon>
    </lineage>
</organism>
<gene>
    <name evidence="3" type="ORF">M5X16_03535</name>
    <name evidence="4" type="ORF">PC41400_23450</name>
</gene>
<feature type="domain" description="Putative zinc-finger" evidence="2">
    <location>
        <begin position="3"/>
        <end position="36"/>
    </location>
</feature>
<feature type="compositionally biased region" description="Basic and acidic residues" evidence="1">
    <location>
        <begin position="209"/>
        <end position="224"/>
    </location>
</feature>
<sequence length="398" mass="42145">MNCKEVKELMQRDLDGDLNDLERQRLNQHVQECSECGTMLQRLRLLSKELENLPKIMPPFSIVDSILPQLERLDEEKSNRREEAAGLSPAVGRSPRSPEQLPWTRRIAAHVSWKTVSGVVAAGFVLGFFAFNMDRPAQSGPAGMFSALTGTNTENADTGAKAVQPAIIPDENASGKQSGGTPTAPPATHTPGDSKSAGKSQTDSNGEANRTDRTASTGDTDKGSGAEQQKSGSDSPKEEGSRKEQPGTTSTPQPNKQSDASANEGKAPVGTDNPTVDRGVSPGSGDTSGGTSGSGDGQTGGKIATTDPDKKDVHTFTAAGTGGTSPDGKLSAKIEEHKLTIVKTDGTSVYVSAKQWKETDTLRLVGWNGNDEFVYEVSSGNTKQEYVVSLKTKQERAK</sequence>
<feature type="region of interest" description="Disordered" evidence="1">
    <location>
        <begin position="77"/>
        <end position="99"/>
    </location>
</feature>
<evidence type="ECO:0000313" key="4">
    <source>
        <dbReference type="EMBL" id="QAV20470.1"/>
    </source>
</evidence>
<evidence type="ECO:0000259" key="2">
    <source>
        <dbReference type="Pfam" id="PF13490"/>
    </source>
</evidence>
<dbReference type="InterPro" id="IPR027383">
    <property type="entry name" value="Znf_put"/>
</dbReference>
<name>A0A410X1I4_9BACL</name>
<proteinExistence type="predicted"/>
<dbReference type="Proteomes" id="UP000288943">
    <property type="component" value="Chromosome"/>
</dbReference>
<evidence type="ECO:0000256" key="1">
    <source>
        <dbReference type="SAM" id="MobiDB-lite"/>
    </source>
</evidence>
<dbReference type="AlphaFoldDB" id="A0A410X1I4"/>
<protein>
    <submittedName>
        <fullName evidence="3">Zf-HC2 domain-containing protein</fullName>
    </submittedName>
</protein>
<accession>A0A410X1I4</accession>
<dbReference type="Pfam" id="PF13490">
    <property type="entry name" value="zf-HC2"/>
    <property type="match status" value="1"/>
</dbReference>
<dbReference type="GeneID" id="95377752"/>
<feature type="compositionally biased region" description="Low complexity" evidence="1">
    <location>
        <begin position="179"/>
        <end position="191"/>
    </location>
</feature>